<dbReference type="PANTHER" id="PTHR16078:SF1">
    <property type="entry name" value="COILED-COIL DOMAIN-CONTAINING PROTEIN 87"/>
    <property type="match status" value="1"/>
</dbReference>
<gene>
    <name evidence="1" type="primary">ORF4212</name>
</gene>
<reference evidence="1" key="1">
    <citation type="submission" date="2014-12" db="EMBL/GenBank/DDBJ databases">
        <title>Insight into the proteome of Arion vulgaris.</title>
        <authorList>
            <person name="Aradska J."/>
            <person name="Bulat T."/>
            <person name="Smidak R."/>
            <person name="Sarate P."/>
            <person name="Gangsoo J."/>
            <person name="Sialana F."/>
            <person name="Bilban M."/>
            <person name="Lubec G."/>
        </authorList>
    </citation>
    <scope>NUCLEOTIDE SEQUENCE</scope>
    <source>
        <tissue evidence="1">Skin</tissue>
    </source>
</reference>
<feature type="non-terminal residue" evidence="1">
    <location>
        <position position="312"/>
    </location>
</feature>
<dbReference type="EMBL" id="HACG01001637">
    <property type="protein sequence ID" value="CEK48502.1"/>
    <property type="molecule type" value="Transcribed_RNA"/>
</dbReference>
<name>A0A0B6XWS8_9EUPU</name>
<organism evidence="1">
    <name type="scientific">Arion vulgaris</name>
    <dbReference type="NCBI Taxonomy" id="1028688"/>
    <lineage>
        <taxon>Eukaryota</taxon>
        <taxon>Metazoa</taxon>
        <taxon>Spiralia</taxon>
        <taxon>Lophotrochozoa</taxon>
        <taxon>Mollusca</taxon>
        <taxon>Gastropoda</taxon>
        <taxon>Heterobranchia</taxon>
        <taxon>Euthyneura</taxon>
        <taxon>Panpulmonata</taxon>
        <taxon>Eupulmonata</taxon>
        <taxon>Stylommatophora</taxon>
        <taxon>Helicina</taxon>
        <taxon>Arionoidea</taxon>
        <taxon>Arionidae</taxon>
        <taxon>Arion</taxon>
    </lineage>
</organism>
<dbReference type="PANTHER" id="PTHR16078">
    <property type="entry name" value="COILED-COIL DOMAIN-CONTAINING PROTEIN 87"/>
    <property type="match status" value="1"/>
</dbReference>
<accession>A0A0B6XWS8</accession>
<sequence>ENKELNRRIAVHIVTVCEKLFQQYLYKAQVLNNRGVFSGPANMSRLKVQLALEAGELLNILKIRRYIVNDIKTSAATMNVESDIFPRSIKRTPSAKTLTYRTMMDSSCSSTRHQKVHTNTVEREIKEIENSMPFLDTKHLMELWANLPVRDVYSPSEEEFHARLNHISDGESLRPTVIKKDSSKQTRIVYQRCNSEPLFDKGGNLLEELDIDDKVKVDKLIELDLGLLHREREGLSRVKKGEKTDFQLGSRGYIENDLKKLTEYDKYECFDGNSDDDLPPLVQATICNARHDDLKQRMEKQLNELKERQKMR</sequence>
<evidence type="ECO:0000313" key="1">
    <source>
        <dbReference type="EMBL" id="CEK48502.1"/>
    </source>
</evidence>
<dbReference type="AlphaFoldDB" id="A0A0B6XWS8"/>
<proteinExistence type="predicted"/>
<feature type="non-terminal residue" evidence="1">
    <location>
        <position position="1"/>
    </location>
</feature>
<protein>
    <submittedName>
        <fullName evidence="1">Uncharacterized protein</fullName>
    </submittedName>
</protein>
<dbReference type="InterPro" id="IPR037383">
    <property type="entry name" value="CCDC87"/>
</dbReference>